<dbReference type="NCBIfam" id="TIGR00741">
    <property type="entry name" value="yfiA"/>
    <property type="match status" value="1"/>
</dbReference>
<proteinExistence type="predicted"/>
<feature type="region of interest" description="Disordered" evidence="1">
    <location>
        <begin position="91"/>
        <end position="124"/>
    </location>
</feature>
<dbReference type="SUPFAM" id="SSF69754">
    <property type="entry name" value="Ribosome binding protein Y (YfiA homologue)"/>
    <property type="match status" value="1"/>
</dbReference>
<evidence type="ECO:0000256" key="1">
    <source>
        <dbReference type="SAM" id="MobiDB-lite"/>
    </source>
</evidence>
<comment type="caution">
    <text evidence="2">The sequence shown here is derived from an EMBL/GenBank/DDBJ whole genome shotgun (WGS) entry which is preliminary data.</text>
</comment>
<organism evidence="2 3">
    <name type="scientific">Neptuniibacter pectenicola</name>
    <dbReference type="NCBI Taxonomy" id="1806669"/>
    <lineage>
        <taxon>Bacteria</taxon>
        <taxon>Pseudomonadati</taxon>
        <taxon>Pseudomonadota</taxon>
        <taxon>Gammaproteobacteria</taxon>
        <taxon>Oceanospirillales</taxon>
        <taxon>Oceanospirillaceae</taxon>
        <taxon>Neptuniibacter</taxon>
    </lineage>
</organism>
<keyword evidence="3" id="KW-1185">Reference proteome</keyword>
<dbReference type="CDD" id="cd00552">
    <property type="entry name" value="RaiA"/>
    <property type="match status" value="1"/>
</dbReference>
<reference evidence="2 3" key="1">
    <citation type="submission" date="2024-03" db="EMBL/GenBank/DDBJ databases">
        <title>Community enrichment and isolation of bacterial strains for fucoidan degradation.</title>
        <authorList>
            <person name="Sichert A."/>
        </authorList>
    </citation>
    <scope>NUCLEOTIDE SEQUENCE [LARGE SCALE GENOMIC DNA]</scope>
    <source>
        <strain evidence="2 3">AS76</strain>
    </source>
</reference>
<name>A0ABU9TTZ6_9GAMM</name>
<dbReference type="Gene3D" id="3.30.160.100">
    <property type="entry name" value="Ribosome hibernation promotion factor-like"/>
    <property type="match status" value="1"/>
</dbReference>
<gene>
    <name evidence="2" type="primary">raiA</name>
    <name evidence="2" type="ORF">WNY58_12415</name>
</gene>
<accession>A0ABU9TTZ6</accession>
<dbReference type="Pfam" id="PF02482">
    <property type="entry name" value="Ribosomal_S30AE"/>
    <property type="match status" value="1"/>
</dbReference>
<dbReference type="RefSeq" id="WP_067988422.1">
    <property type="nucleotide sequence ID" value="NZ_CAXBCE010000047.1"/>
</dbReference>
<evidence type="ECO:0000313" key="3">
    <source>
        <dbReference type="Proteomes" id="UP001449225"/>
    </source>
</evidence>
<dbReference type="Proteomes" id="UP001449225">
    <property type="component" value="Unassembled WGS sequence"/>
</dbReference>
<feature type="compositionally biased region" description="Acidic residues" evidence="1">
    <location>
        <begin position="106"/>
        <end position="124"/>
    </location>
</feature>
<evidence type="ECO:0000313" key="2">
    <source>
        <dbReference type="EMBL" id="MEM5537193.1"/>
    </source>
</evidence>
<dbReference type="InterPro" id="IPR036567">
    <property type="entry name" value="RHF-like"/>
</dbReference>
<dbReference type="InterPro" id="IPR003489">
    <property type="entry name" value="RHF/RaiA"/>
</dbReference>
<protein>
    <submittedName>
        <fullName evidence="2">Ribosome-associated translation inhibitor RaiA</fullName>
    </submittedName>
</protein>
<sequence>MNIKITHRNAKVSDSIKDKIEAWLNNSQERYEVITSAHVILEKNDREELAEATIHIAGKDLFAKASAENLYAALDTLADKIDRQLDKIHQKHVNKKGVQKPATASEESDALDEDYDEEEMTIAQ</sequence>
<dbReference type="EMBL" id="JBBMRA010000012">
    <property type="protein sequence ID" value="MEM5537193.1"/>
    <property type="molecule type" value="Genomic_DNA"/>
</dbReference>